<feature type="compositionally biased region" description="Polar residues" evidence="1">
    <location>
        <begin position="149"/>
        <end position="158"/>
    </location>
</feature>
<feature type="region of interest" description="Disordered" evidence="1">
    <location>
        <begin position="1"/>
        <end position="211"/>
    </location>
</feature>
<feature type="compositionally biased region" description="Basic and acidic residues" evidence="1">
    <location>
        <begin position="160"/>
        <end position="182"/>
    </location>
</feature>
<keyword evidence="2" id="KW-0812">Transmembrane</keyword>
<feature type="compositionally biased region" description="Basic and acidic residues" evidence="1">
    <location>
        <begin position="89"/>
        <end position="106"/>
    </location>
</feature>
<feature type="compositionally biased region" description="Basic and acidic residues" evidence="1">
    <location>
        <begin position="128"/>
        <end position="141"/>
    </location>
</feature>
<feature type="transmembrane region" description="Helical" evidence="2">
    <location>
        <begin position="220"/>
        <end position="241"/>
    </location>
</feature>
<dbReference type="RefSeq" id="WP_108726847.1">
    <property type="nucleotide sequence ID" value="NZ_CP029001.1"/>
</dbReference>
<protein>
    <submittedName>
        <fullName evidence="3">Uncharacterized protein</fullName>
    </submittedName>
</protein>
<feature type="compositionally biased region" description="Basic and acidic residues" evidence="1">
    <location>
        <begin position="32"/>
        <end position="62"/>
    </location>
</feature>
<dbReference type="AlphaFoldDB" id="A0A3S9QJU2"/>
<keyword evidence="2" id="KW-0472">Membrane</keyword>
<dbReference type="EMBL" id="CP033905">
    <property type="protein sequence ID" value="AZR06261.1"/>
    <property type="molecule type" value="Genomic_DNA"/>
</dbReference>
<evidence type="ECO:0000313" key="4">
    <source>
        <dbReference type="Proteomes" id="UP000275951"/>
    </source>
</evidence>
<dbReference type="Proteomes" id="UP000275951">
    <property type="component" value="Chromosome"/>
</dbReference>
<proteinExistence type="predicted"/>
<gene>
    <name evidence="3" type="ORF">EBQ10_02445</name>
</gene>
<sequence>MSEETPRLTRRQMREQGLLSAPADGPSVLDTTELRLRRPSRKELRELAEHETAQGRSVRDGDDYVGEPTQAMKAVPRAGVSRSGADPEPVQHERKSVFDRFEDPATARRGSAGSESRQDTAIPSLKEPPSRAELSDSRAEENSEDDTTDSANPDTTAEGSLRDRFLAMTKRDDTDGVVEKSQGEQAATPVAEKRTSVSEAKTPDEPSEEETVVEAPRRTWLNIIILVLIAALIGYLGGSWINVTFLSDPLPGVPADATYLLL</sequence>
<feature type="compositionally biased region" description="Basic and acidic residues" evidence="1">
    <location>
        <begin position="191"/>
        <end position="204"/>
    </location>
</feature>
<keyword evidence="2" id="KW-1133">Transmembrane helix</keyword>
<name>A0A3S9QJU2_9ACTO</name>
<evidence type="ECO:0000256" key="2">
    <source>
        <dbReference type="SAM" id="Phobius"/>
    </source>
</evidence>
<evidence type="ECO:0000313" key="3">
    <source>
        <dbReference type="EMBL" id="AZR06261.1"/>
    </source>
</evidence>
<accession>A0A3S9QJU2</accession>
<organism evidence="3 4">
    <name type="scientific">Trueperella pyogenes</name>
    <dbReference type="NCBI Taxonomy" id="1661"/>
    <lineage>
        <taxon>Bacteria</taxon>
        <taxon>Bacillati</taxon>
        <taxon>Actinomycetota</taxon>
        <taxon>Actinomycetes</taxon>
        <taxon>Actinomycetales</taxon>
        <taxon>Actinomycetaceae</taxon>
        <taxon>Trueperella</taxon>
    </lineage>
</organism>
<reference evidence="3 4" key="1">
    <citation type="submission" date="2018-11" db="EMBL/GenBank/DDBJ databases">
        <title>Multidrug-resistant genes are associated with an 42-kb island TGI1 carrying a complex class 1 integron in a Trueperella pyogenes.</title>
        <authorList>
            <person name="Dong W."/>
        </authorList>
    </citation>
    <scope>NUCLEOTIDE SEQUENCE [LARGE SCALE GENOMIC DNA]</scope>
    <source>
        <strain evidence="3 4">TP4</strain>
    </source>
</reference>
<evidence type="ECO:0000256" key="1">
    <source>
        <dbReference type="SAM" id="MobiDB-lite"/>
    </source>
</evidence>